<evidence type="ECO:0000313" key="1">
    <source>
        <dbReference type="EMBL" id="MBS9341548.1"/>
    </source>
</evidence>
<accession>A0A9X0ZWF7</accession>
<dbReference type="Proteomes" id="UP000708805">
    <property type="component" value="Unassembled WGS sequence"/>
</dbReference>
<sequence>MIFKNFKEFESILDKLFDNEQYEVADRIMENQIDNICKLSSLEEIDQYLWFYASVAGDCESFGIFQKLCRQLVSLNKIKSSDLAKYEEKCPANRWY</sequence>
<proteinExistence type="predicted"/>
<gene>
    <name evidence="1" type="ORF">J8641_12225</name>
</gene>
<reference evidence="1" key="1">
    <citation type="submission" date="2021-04" db="EMBL/GenBank/DDBJ databases">
        <title>Genomic characterization of endocarditis-associated Neisseria elongata subsp. nitroreducens.</title>
        <authorList>
            <person name="Schorner M."/>
            <person name="Passarelli-Araujo H."/>
            <person name="Scheffer M."/>
            <person name="Barazzetti F."/>
            <person name="Martins J."/>
            <person name="Machado H."/>
            <person name="Palmeiro J."/>
            <person name="Bazzo M."/>
        </authorList>
    </citation>
    <scope>NUCLEOTIDE SEQUENCE</scope>
    <source>
        <strain evidence="1">Nel_M001</strain>
    </source>
</reference>
<dbReference type="AlphaFoldDB" id="A0A9X0ZWF7"/>
<comment type="caution">
    <text evidence="1">The sequence shown here is derived from an EMBL/GenBank/DDBJ whole genome shotgun (WGS) entry which is preliminary data.</text>
</comment>
<organism evidence="1 2">
    <name type="scientific">Neisseria elongata subsp. nitroreducens</name>
    <dbReference type="NCBI Taxonomy" id="90367"/>
    <lineage>
        <taxon>Bacteria</taxon>
        <taxon>Pseudomonadati</taxon>
        <taxon>Pseudomonadota</taxon>
        <taxon>Betaproteobacteria</taxon>
        <taxon>Neisseriales</taxon>
        <taxon>Neisseriaceae</taxon>
        <taxon>Neisseria</taxon>
    </lineage>
</organism>
<evidence type="ECO:0000313" key="2">
    <source>
        <dbReference type="Proteomes" id="UP000708805"/>
    </source>
</evidence>
<protein>
    <submittedName>
        <fullName evidence="1">Uncharacterized protein</fullName>
    </submittedName>
</protein>
<name>A0A9X0ZWF7_NEIEL</name>
<dbReference type="EMBL" id="JAGJWT010000015">
    <property type="protein sequence ID" value="MBS9341548.1"/>
    <property type="molecule type" value="Genomic_DNA"/>
</dbReference>